<gene>
    <name evidence="1" type="ORF">PLOB_00048747</name>
</gene>
<evidence type="ECO:0000313" key="2">
    <source>
        <dbReference type="Proteomes" id="UP001159405"/>
    </source>
</evidence>
<dbReference type="EMBL" id="CALNXK010000092">
    <property type="protein sequence ID" value="CAH3151794.1"/>
    <property type="molecule type" value="Genomic_DNA"/>
</dbReference>
<keyword evidence="2" id="KW-1185">Reference proteome</keyword>
<accession>A0ABN8PWC3</accession>
<proteinExistence type="predicted"/>
<feature type="non-terminal residue" evidence="1">
    <location>
        <position position="102"/>
    </location>
</feature>
<evidence type="ECO:0000313" key="1">
    <source>
        <dbReference type="EMBL" id="CAH3151794.1"/>
    </source>
</evidence>
<feature type="non-terminal residue" evidence="1">
    <location>
        <position position="1"/>
    </location>
</feature>
<organism evidence="1 2">
    <name type="scientific">Porites lobata</name>
    <dbReference type="NCBI Taxonomy" id="104759"/>
    <lineage>
        <taxon>Eukaryota</taxon>
        <taxon>Metazoa</taxon>
        <taxon>Cnidaria</taxon>
        <taxon>Anthozoa</taxon>
        <taxon>Hexacorallia</taxon>
        <taxon>Scleractinia</taxon>
        <taxon>Fungiina</taxon>
        <taxon>Poritidae</taxon>
        <taxon>Porites</taxon>
    </lineage>
</organism>
<protein>
    <submittedName>
        <fullName evidence="1">Uncharacterized protein</fullName>
    </submittedName>
</protein>
<reference evidence="1 2" key="1">
    <citation type="submission" date="2022-05" db="EMBL/GenBank/DDBJ databases">
        <authorList>
            <consortium name="Genoscope - CEA"/>
            <person name="William W."/>
        </authorList>
    </citation>
    <scope>NUCLEOTIDE SEQUENCE [LARGE SCALE GENOMIC DNA]</scope>
</reference>
<sequence length="102" mass="11090">RPQSKSKDNTVFCAVTIILLKEIFSLQAVKVLKGSEICCFLLHKRSNRVSMALCKYSTFVGGTCGASSENPANVECVTIGQCTRELQGHLKLLKISDDPGVD</sequence>
<name>A0ABN8PWC3_9CNID</name>
<dbReference type="Proteomes" id="UP001159405">
    <property type="component" value="Unassembled WGS sequence"/>
</dbReference>
<comment type="caution">
    <text evidence="1">The sequence shown here is derived from an EMBL/GenBank/DDBJ whole genome shotgun (WGS) entry which is preliminary data.</text>
</comment>